<organism evidence="1 2">
    <name type="scientific">Kickxella alabastrina</name>
    <dbReference type="NCBI Taxonomy" id="61397"/>
    <lineage>
        <taxon>Eukaryota</taxon>
        <taxon>Fungi</taxon>
        <taxon>Fungi incertae sedis</taxon>
        <taxon>Zoopagomycota</taxon>
        <taxon>Kickxellomycotina</taxon>
        <taxon>Kickxellomycetes</taxon>
        <taxon>Kickxellales</taxon>
        <taxon>Kickxellaceae</taxon>
        <taxon>Kickxella</taxon>
    </lineage>
</organism>
<evidence type="ECO:0000313" key="2">
    <source>
        <dbReference type="Proteomes" id="UP001150581"/>
    </source>
</evidence>
<proteinExistence type="predicted"/>
<reference evidence="1" key="1">
    <citation type="submission" date="2022-07" db="EMBL/GenBank/DDBJ databases">
        <title>Phylogenomic reconstructions and comparative analyses of Kickxellomycotina fungi.</title>
        <authorList>
            <person name="Reynolds N.K."/>
            <person name="Stajich J.E."/>
            <person name="Barry K."/>
            <person name="Grigoriev I.V."/>
            <person name="Crous P."/>
            <person name="Smith M.E."/>
        </authorList>
    </citation>
    <scope>NUCLEOTIDE SEQUENCE</scope>
    <source>
        <strain evidence="1">Benny 63K</strain>
    </source>
</reference>
<name>A0ACC1IPN3_9FUNG</name>
<protein>
    <submittedName>
        <fullName evidence="1">Uncharacterized protein</fullName>
    </submittedName>
</protein>
<gene>
    <name evidence="1" type="ORF">LPJ66_002726</name>
</gene>
<dbReference type="Proteomes" id="UP001150581">
    <property type="component" value="Unassembled WGS sequence"/>
</dbReference>
<evidence type="ECO:0000313" key="1">
    <source>
        <dbReference type="EMBL" id="KAJ1898470.1"/>
    </source>
</evidence>
<comment type="caution">
    <text evidence="1">The sequence shown here is derived from an EMBL/GenBank/DDBJ whole genome shotgun (WGS) entry which is preliminary data.</text>
</comment>
<accession>A0ACC1IPN3</accession>
<dbReference type="EMBL" id="JANBPG010000236">
    <property type="protein sequence ID" value="KAJ1898470.1"/>
    <property type="molecule type" value="Genomic_DNA"/>
</dbReference>
<sequence length="423" mass="45986">MQPALSYISGKWVSGLTESRVIMAIAASLVLPIPFLTTLNKLPAAVCATGTQTRESLQHAKADYADSTSKPLQQSQIVYLETPPAQSNSNSNADPSAPHRYAAKCAELERTFLDMAAKDDSEAPDSPWIRLVSISKPYPITVQGHVSRPFRFRVTFYAPTAPATAFDLLANILLRPKWDELTEATAVIEKLGQGDSIHYLKMKAIWPTASRDSVLLSHITSVQHPGKGDSAQRAYLNVSQSIIDDRMPEKDAQGIVRMEAGIAGQLITEASLEDRARLGLEEGSWCRVVQIADGDLKGWIPKSVIKFVATQALPRSLTKVCKQLATLPPSLNSKLIDELGRNPDPSFALAVLPPPPAASSSAMAPSPVSPAAQNQLLARAAGKGSRAQWMVWLRIIMRYAAPSIIAAITSLIFNLIMHRRLKK</sequence>
<keyword evidence="2" id="KW-1185">Reference proteome</keyword>